<evidence type="ECO:0000313" key="1">
    <source>
        <dbReference type="EMBL" id="OXB89143.1"/>
    </source>
</evidence>
<keyword evidence="2" id="KW-1185">Reference proteome</keyword>
<protein>
    <submittedName>
        <fullName evidence="1">Uncharacterized protein</fullName>
    </submittedName>
</protein>
<reference evidence="1 2" key="1">
    <citation type="submission" date="2017-05" db="EMBL/GenBank/DDBJ databases">
        <title>The genome sequence of Geobacillus thermocatenulatus DSM 730.</title>
        <authorList>
            <person name="Ramaloko W.T."/>
            <person name="Koen N."/>
            <person name="Polliack S."/>
            <person name="Aliyu H."/>
            <person name="Lebre P."/>
            <person name="Mohr T."/>
            <person name="Oswald F."/>
            <person name="Zwick M."/>
            <person name="Neumann A."/>
            <person name="Syldatk C."/>
            <person name="Cowan D."/>
            <person name="De Maayer P."/>
        </authorList>
    </citation>
    <scope>NUCLEOTIDE SEQUENCE [LARGE SCALE GENOMIC DNA]</scope>
    <source>
        <strain evidence="1 2">BGSC 93A1</strain>
    </source>
</reference>
<organism evidence="1 2">
    <name type="scientific">Geobacillus thermocatenulatus</name>
    <dbReference type="NCBI Taxonomy" id="33938"/>
    <lineage>
        <taxon>Bacteria</taxon>
        <taxon>Bacillati</taxon>
        <taxon>Bacillota</taxon>
        <taxon>Bacilli</taxon>
        <taxon>Bacillales</taxon>
        <taxon>Anoxybacillaceae</taxon>
        <taxon>Geobacillus</taxon>
        <taxon>Geobacillus thermoleovorans group</taxon>
    </lineage>
</organism>
<dbReference type="Proteomes" id="UP000198378">
    <property type="component" value="Unassembled WGS sequence"/>
</dbReference>
<name>A0A226Q9J0_9BACL</name>
<comment type="caution">
    <text evidence="1">The sequence shown here is derived from an EMBL/GenBank/DDBJ whole genome shotgun (WGS) entry which is preliminary data.</text>
</comment>
<proteinExistence type="predicted"/>
<evidence type="ECO:0000313" key="2">
    <source>
        <dbReference type="Proteomes" id="UP000198378"/>
    </source>
</evidence>
<dbReference type="AlphaFoldDB" id="A0A226Q9J0"/>
<accession>A0A226Q9J0</accession>
<dbReference type="RefSeq" id="WP_089113834.1">
    <property type="nucleotide sequence ID" value="NZ_CP018058.1"/>
</dbReference>
<dbReference type="EMBL" id="NEWK01000001">
    <property type="protein sequence ID" value="OXB89143.1"/>
    <property type="molecule type" value="Genomic_DNA"/>
</dbReference>
<gene>
    <name evidence="1" type="ORF">B9L19_03420</name>
</gene>
<dbReference type="KEGG" id="gtm:GT3921_04555"/>
<sequence length="258" mass="29775">MVKCVINANQGKGLILPSTYVSKRVSEEFNKNWEIDLLWGQSSEDGNYYYAVRFTSKAKNPKNIVQSVVIMKEDLEDKRLMQDNLRKLGRIGKIEQSYLVAVSLFISDVIDEDGVPIEEVEDMYEFKKAASPLPYWVNIDEIISKIEREIENNAWRFPTKTSDEFDSEDSYGAILDHKKNYKGYRHPVAIRAGILRNWIGVKDDKLYREIIEELIKRGVIEGDLDDIGGKDRPRLSKNITVAEKVEISAYQFNFLPRG</sequence>